<protein>
    <submittedName>
        <fullName evidence="2">Cytochrome c oxidase assembly factor Coa1 family protein</fullName>
    </submittedName>
</protein>
<gene>
    <name evidence="2" type="ORF">ACEU0G_003545</name>
</gene>
<reference evidence="2 3" key="1">
    <citation type="submission" date="2024-09" db="EMBL/GenBank/DDBJ databases">
        <authorList>
            <consortium name="All-Russian atlas of soil microorganisms"/>
            <consortium name="as a basis for the search for new antimicrobial producers and enzymes with unique properties"/>
            <person name="Sokolova E.A."/>
            <person name="Voronina E.N."/>
        </authorList>
    </citation>
    <scope>NUCLEOTIDE SEQUENCE [LARGE SCALE GENOMIC DNA]</scope>
    <source>
        <strain evidence="2 3">AF-22b-331.1</strain>
    </source>
</reference>
<evidence type="ECO:0000313" key="2">
    <source>
        <dbReference type="EMBL" id="MFG6109532.1"/>
    </source>
</evidence>
<evidence type="ECO:0000313" key="3">
    <source>
        <dbReference type="Proteomes" id="UP001605261"/>
    </source>
</evidence>
<dbReference type="Proteomes" id="UP001605261">
    <property type="component" value="Unassembled WGS sequence"/>
</dbReference>
<keyword evidence="3" id="KW-1185">Reference proteome</keyword>
<sequence>MTLPPPLPTHPRGWWARHWRWAVPLAALLTITAAAGAGWFGLQQVSRMARGSEPYQEAMRRARCSVDLVAHLGEPIQDGLLPMGGIETDSSGTGSSQFVVHLSGPRGKGRLFLQADRAQGRWDYPMLYVLVKDAEPIDLTALDDAEAATQCALEACRAQGDCPALAPPLEV</sequence>
<comment type="caution">
    <text evidence="2">The sequence shown here is derived from an EMBL/GenBank/DDBJ whole genome shotgun (WGS) entry which is preliminary data.</text>
</comment>
<keyword evidence="1" id="KW-0472">Membrane</keyword>
<organism evidence="2 3">
    <name type="scientific">Stenotrophomonas nematodicola</name>
    <dbReference type="NCBI Taxonomy" id="2656746"/>
    <lineage>
        <taxon>Bacteria</taxon>
        <taxon>Pseudomonadati</taxon>
        <taxon>Pseudomonadota</taxon>
        <taxon>Gammaproteobacteria</taxon>
        <taxon>Lysobacterales</taxon>
        <taxon>Lysobacteraceae</taxon>
        <taxon>Stenotrophomonas</taxon>
    </lineage>
</organism>
<keyword evidence="1" id="KW-1133">Transmembrane helix</keyword>
<dbReference type="InterPro" id="IPR014807">
    <property type="entry name" value="Coa1"/>
</dbReference>
<accession>A0ABW7CX45</accession>
<proteinExistence type="predicted"/>
<dbReference type="Pfam" id="PF08695">
    <property type="entry name" value="Coa1"/>
    <property type="match status" value="1"/>
</dbReference>
<feature type="transmembrane region" description="Helical" evidence="1">
    <location>
        <begin position="20"/>
        <end position="42"/>
    </location>
</feature>
<keyword evidence="1" id="KW-0812">Transmembrane</keyword>
<dbReference type="EMBL" id="JBHGCJ010000006">
    <property type="protein sequence ID" value="MFG6109532.1"/>
    <property type="molecule type" value="Genomic_DNA"/>
</dbReference>
<name>A0ABW7CX45_9GAMM</name>
<dbReference type="RefSeq" id="WP_394163214.1">
    <property type="nucleotide sequence ID" value="NZ_JBHGCJ010000006.1"/>
</dbReference>
<evidence type="ECO:0000256" key="1">
    <source>
        <dbReference type="SAM" id="Phobius"/>
    </source>
</evidence>